<feature type="chain" id="PRO_5013008321" evidence="1">
    <location>
        <begin position="19"/>
        <end position="410"/>
    </location>
</feature>
<dbReference type="AlphaFoldDB" id="A0A226E7T9"/>
<dbReference type="Gene3D" id="3.40.570.10">
    <property type="entry name" value="Extracellular Endonuclease, subunit A"/>
    <property type="match status" value="1"/>
</dbReference>
<proteinExistence type="predicted"/>
<keyword evidence="3" id="KW-1185">Reference proteome</keyword>
<evidence type="ECO:0000256" key="1">
    <source>
        <dbReference type="SAM" id="SignalP"/>
    </source>
</evidence>
<dbReference type="EMBL" id="LNIX01000005">
    <property type="protein sequence ID" value="OXA53602.1"/>
    <property type="molecule type" value="Genomic_DNA"/>
</dbReference>
<dbReference type="OMA" id="TYANRIH"/>
<organism evidence="2 3">
    <name type="scientific">Folsomia candida</name>
    <name type="common">Springtail</name>
    <dbReference type="NCBI Taxonomy" id="158441"/>
    <lineage>
        <taxon>Eukaryota</taxon>
        <taxon>Metazoa</taxon>
        <taxon>Ecdysozoa</taxon>
        <taxon>Arthropoda</taxon>
        <taxon>Hexapoda</taxon>
        <taxon>Collembola</taxon>
        <taxon>Entomobryomorpha</taxon>
        <taxon>Isotomoidea</taxon>
        <taxon>Isotomidae</taxon>
        <taxon>Proisotominae</taxon>
        <taxon>Folsomia</taxon>
    </lineage>
</organism>
<gene>
    <name evidence="2" type="ORF">Fcan01_11032</name>
</gene>
<dbReference type="InterPro" id="IPR044929">
    <property type="entry name" value="DNA/RNA_non-sp_Endonuclease_sf"/>
</dbReference>
<keyword evidence="1" id="KW-0732">Signal</keyword>
<name>A0A226E7T9_FOLCA</name>
<comment type="caution">
    <text evidence="2">The sequence shown here is derived from an EMBL/GenBank/DDBJ whole genome shotgun (WGS) entry which is preliminary data.</text>
</comment>
<feature type="signal peptide" evidence="1">
    <location>
        <begin position="1"/>
        <end position="18"/>
    </location>
</feature>
<evidence type="ECO:0000313" key="2">
    <source>
        <dbReference type="EMBL" id="OXA53602.1"/>
    </source>
</evidence>
<dbReference type="Proteomes" id="UP000198287">
    <property type="component" value="Unassembled WGS sequence"/>
</dbReference>
<reference evidence="2 3" key="1">
    <citation type="submission" date="2015-12" db="EMBL/GenBank/DDBJ databases">
        <title>The genome of Folsomia candida.</title>
        <authorList>
            <person name="Faddeeva A."/>
            <person name="Derks M.F."/>
            <person name="Anvar Y."/>
            <person name="Smit S."/>
            <person name="Van Straalen N."/>
            <person name="Roelofs D."/>
        </authorList>
    </citation>
    <scope>NUCLEOTIDE SEQUENCE [LARGE SCALE GENOMIC DNA]</scope>
    <source>
        <strain evidence="2 3">VU population</strain>
        <tissue evidence="2">Whole body</tissue>
    </source>
</reference>
<accession>A0A226E7T9</accession>
<evidence type="ECO:0000313" key="3">
    <source>
        <dbReference type="Proteomes" id="UP000198287"/>
    </source>
</evidence>
<sequence>MVPIILTFLSLIVPSLHALTISYTDAKPNRQLCMTDCRPNQAQTAHYCYWGWGQDKWDYCTPGIIPALEYKTAKYHQTQVSTCSSLCGTFGETDGKNWCYLNGDEGGGAWDYCSTQTDVSITGNVCTSPCGDDLDTPTPETVCIVNGVIETCSPPPDATAMNKALTDILVSKRGGYFPFLHFVKTTDGVCQVDPHPRSWLKLARVDDEEVLREYGVENFATVLELTYANRIHPGDPDNPITEVTWEWAPHRTGMNNVQLAYVIRATIRPEHLQNRTDIPSWVTTRMRDMDYLPGRDERGHLVAASLGGPTTWYNFAPQTQTVNRNVGYGGQRAGGSWWFRIEEELRTFLRRPDVGYIDWVLVLTYGDLNLSRRPTGFGLILYMYDNNGNFVTNSGDMFFDNDPDSPNSVC</sequence>
<protein>
    <submittedName>
        <fullName evidence="2">Uncharacterized protein</fullName>
    </submittedName>
</protein>